<evidence type="ECO:0000256" key="11">
    <source>
        <dbReference type="ARBA" id="ARBA00023065"/>
    </source>
</evidence>
<dbReference type="GO" id="GO:0005789">
    <property type="term" value="C:endoplasmic reticulum membrane"/>
    <property type="evidence" value="ECO:0007669"/>
    <property type="project" value="UniProtKB-SubCell"/>
</dbReference>
<feature type="compositionally biased region" description="Low complexity" evidence="14">
    <location>
        <begin position="241"/>
        <end position="262"/>
    </location>
</feature>
<comment type="subcellular location">
    <subcellularLocation>
        <location evidence="1">Endoplasmic reticulum membrane</location>
        <topology evidence="1">Single-pass type I membrane protein</topology>
    </subcellularLocation>
</comment>
<feature type="region of interest" description="Disordered" evidence="14">
    <location>
        <begin position="200"/>
        <end position="273"/>
    </location>
</feature>
<feature type="transmembrane region" description="Helical" evidence="15">
    <location>
        <begin position="172"/>
        <end position="197"/>
    </location>
</feature>
<dbReference type="PANTHER" id="PTHR15929:SF0">
    <property type="entry name" value="STORE-OPERATED CALCIUM ENTRY-ASSOCIATED REGULATORY FACTOR"/>
    <property type="match status" value="1"/>
</dbReference>
<dbReference type="GO" id="GO:0006816">
    <property type="term" value="P:calcium ion transport"/>
    <property type="evidence" value="ECO:0007669"/>
    <property type="project" value="UniProtKB-KW"/>
</dbReference>
<feature type="chain" id="PRO_5042832183" description="Store-operated calcium entry-associated regulatory factor" evidence="16">
    <location>
        <begin position="31"/>
        <end position="351"/>
    </location>
</feature>
<keyword evidence="11" id="KW-0406">Ion transport</keyword>
<keyword evidence="7 16" id="KW-0732">Signal</keyword>
<feature type="compositionally biased region" description="Gly residues" evidence="14">
    <location>
        <begin position="314"/>
        <end position="326"/>
    </location>
</feature>
<keyword evidence="6 15" id="KW-0812">Transmembrane</keyword>
<keyword evidence="12 15" id="KW-0472">Membrane</keyword>
<reference evidence="17" key="1">
    <citation type="journal article" date="2023" name="Mol. Phylogenet. Evol.">
        <title>Genome-scale phylogeny and comparative genomics of the fungal order Sordariales.</title>
        <authorList>
            <person name="Hensen N."/>
            <person name="Bonometti L."/>
            <person name="Westerberg I."/>
            <person name="Brannstrom I.O."/>
            <person name="Guillou S."/>
            <person name="Cros-Aarteil S."/>
            <person name="Calhoun S."/>
            <person name="Haridas S."/>
            <person name="Kuo A."/>
            <person name="Mondo S."/>
            <person name="Pangilinan J."/>
            <person name="Riley R."/>
            <person name="LaButti K."/>
            <person name="Andreopoulos B."/>
            <person name="Lipzen A."/>
            <person name="Chen C."/>
            <person name="Yan M."/>
            <person name="Daum C."/>
            <person name="Ng V."/>
            <person name="Clum A."/>
            <person name="Steindorff A."/>
            <person name="Ohm R.A."/>
            <person name="Martin F."/>
            <person name="Silar P."/>
            <person name="Natvig D.O."/>
            <person name="Lalanne C."/>
            <person name="Gautier V."/>
            <person name="Ament-Velasquez S.L."/>
            <person name="Kruys A."/>
            <person name="Hutchinson M.I."/>
            <person name="Powell A.J."/>
            <person name="Barry K."/>
            <person name="Miller A.N."/>
            <person name="Grigoriev I.V."/>
            <person name="Debuchy R."/>
            <person name="Gladieux P."/>
            <person name="Hiltunen Thoren M."/>
            <person name="Johannesson H."/>
        </authorList>
    </citation>
    <scope>NUCLEOTIDE SEQUENCE</scope>
    <source>
        <strain evidence="17">CBS 315.58</strain>
    </source>
</reference>
<evidence type="ECO:0000256" key="10">
    <source>
        <dbReference type="ARBA" id="ARBA00022989"/>
    </source>
</evidence>
<feature type="signal peptide" evidence="16">
    <location>
        <begin position="1"/>
        <end position="30"/>
    </location>
</feature>
<feature type="compositionally biased region" description="Low complexity" evidence="14">
    <location>
        <begin position="327"/>
        <end position="336"/>
    </location>
</feature>
<evidence type="ECO:0000256" key="5">
    <source>
        <dbReference type="ARBA" id="ARBA00022568"/>
    </source>
</evidence>
<sequence length="351" mass="36482">MHLPSLSTPAALALAATTLFSFSTAPAAAAKPPNAILLSQVRSLTLKSTSLTTSRRVSPIPQLKCAGPSPLCSLPSASITTMRCTNTGSSYTSEDIEWSCAASLPSTLRLDRTEVICEGYDSPDDPYVLKGSCGVEYTLQLTDEGRERYPNLVKGGGGWGKSATKGEEETDWSGVLFGILFVGVLLWILIGACTSWGQNGNNTTGRQPRRNNGGGGGGGWGGGGNNDNDDPPPPYPGTGGSNNTRRPKTTNTSSSSSSSRQSQEQGWRPGFWTGLGTGAAGGYMAGQHRSNTNTFGGHNAYDDNTYGSRWGGSDRFGGGSGWGGAGPSRSSSSRDSGPSHESTGYGSTSRR</sequence>
<dbReference type="PANTHER" id="PTHR15929">
    <property type="entry name" value="STORE-OPERATED CALCIUM ENTRY-ASSOCIATED REGULATORY FACTOR"/>
    <property type="match status" value="1"/>
</dbReference>
<organism evidence="17 18">
    <name type="scientific">Triangularia verruculosa</name>
    <dbReference type="NCBI Taxonomy" id="2587418"/>
    <lineage>
        <taxon>Eukaryota</taxon>
        <taxon>Fungi</taxon>
        <taxon>Dikarya</taxon>
        <taxon>Ascomycota</taxon>
        <taxon>Pezizomycotina</taxon>
        <taxon>Sordariomycetes</taxon>
        <taxon>Sordariomycetidae</taxon>
        <taxon>Sordariales</taxon>
        <taxon>Podosporaceae</taxon>
        <taxon>Triangularia</taxon>
    </lineage>
</organism>
<keyword evidence="8" id="KW-0256">Endoplasmic reticulum</keyword>
<comment type="caution">
    <text evidence="17">The sequence shown here is derived from an EMBL/GenBank/DDBJ whole genome shotgun (WGS) entry which is preliminary data.</text>
</comment>
<evidence type="ECO:0000256" key="2">
    <source>
        <dbReference type="ARBA" id="ARBA00006833"/>
    </source>
</evidence>
<evidence type="ECO:0000313" key="18">
    <source>
        <dbReference type="Proteomes" id="UP001303160"/>
    </source>
</evidence>
<evidence type="ECO:0000256" key="1">
    <source>
        <dbReference type="ARBA" id="ARBA00004115"/>
    </source>
</evidence>
<reference evidence="17" key="2">
    <citation type="submission" date="2023-05" db="EMBL/GenBank/DDBJ databases">
        <authorList>
            <consortium name="Lawrence Berkeley National Laboratory"/>
            <person name="Steindorff A."/>
            <person name="Hensen N."/>
            <person name="Bonometti L."/>
            <person name="Westerberg I."/>
            <person name="Brannstrom I.O."/>
            <person name="Guillou S."/>
            <person name="Cros-Aarteil S."/>
            <person name="Calhoun S."/>
            <person name="Haridas S."/>
            <person name="Kuo A."/>
            <person name="Mondo S."/>
            <person name="Pangilinan J."/>
            <person name="Riley R."/>
            <person name="Labutti K."/>
            <person name="Andreopoulos B."/>
            <person name="Lipzen A."/>
            <person name="Chen C."/>
            <person name="Yanf M."/>
            <person name="Daum C."/>
            <person name="Ng V."/>
            <person name="Clum A."/>
            <person name="Ohm R."/>
            <person name="Martin F."/>
            <person name="Silar P."/>
            <person name="Natvig D."/>
            <person name="Lalanne C."/>
            <person name="Gautier V."/>
            <person name="Ament-Velasquez S.L."/>
            <person name="Kruys A."/>
            <person name="Hutchinson M.I."/>
            <person name="Powell A.J."/>
            <person name="Barry K."/>
            <person name="Miller A.N."/>
            <person name="Grigoriev I.V."/>
            <person name="Debuchy R."/>
            <person name="Gladieux P."/>
            <person name="Thoren M.H."/>
            <person name="Johannesson H."/>
        </authorList>
    </citation>
    <scope>NUCLEOTIDE SEQUENCE</scope>
    <source>
        <strain evidence="17">CBS 315.58</strain>
    </source>
</reference>
<comment type="similarity">
    <text evidence="2">Belongs to the SARAF family.</text>
</comment>
<dbReference type="AlphaFoldDB" id="A0AAN7AZ69"/>
<name>A0AAN7AZ69_9PEZI</name>
<feature type="region of interest" description="Disordered" evidence="14">
    <location>
        <begin position="296"/>
        <end position="351"/>
    </location>
</feature>
<evidence type="ECO:0000256" key="14">
    <source>
        <dbReference type="SAM" id="MobiDB-lite"/>
    </source>
</evidence>
<dbReference type="Proteomes" id="UP001303160">
    <property type="component" value="Unassembled WGS sequence"/>
</dbReference>
<evidence type="ECO:0000313" key="17">
    <source>
        <dbReference type="EMBL" id="KAK4204369.1"/>
    </source>
</evidence>
<dbReference type="Pfam" id="PF06682">
    <property type="entry name" value="SARAF"/>
    <property type="match status" value="1"/>
</dbReference>
<evidence type="ECO:0000256" key="15">
    <source>
        <dbReference type="SAM" id="Phobius"/>
    </source>
</evidence>
<dbReference type="InterPro" id="IPR009567">
    <property type="entry name" value="SARAF"/>
</dbReference>
<proteinExistence type="inferred from homology"/>
<keyword evidence="4" id="KW-0813">Transport</keyword>
<dbReference type="GO" id="GO:2001256">
    <property type="term" value="P:regulation of store-operated calcium entry"/>
    <property type="evidence" value="ECO:0007669"/>
    <property type="project" value="InterPro"/>
</dbReference>
<keyword evidence="10 15" id="KW-1133">Transmembrane helix</keyword>
<gene>
    <name evidence="17" type="ORF">QBC40DRAFT_97602</name>
</gene>
<keyword evidence="9" id="KW-0106">Calcium</keyword>
<accession>A0AAN7AZ69</accession>
<evidence type="ECO:0000256" key="9">
    <source>
        <dbReference type="ARBA" id="ARBA00022837"/>
    </source>
</evidence>
<evidence type="ECO:0000256" key="7">
    <source>
        <dbReference type="ARBA" id="ARBA00022729"/>
    </source>
</evidence>
<protein>
    <recommendedName>
        <fullName evidence="3">Store-operated calcium entry-associated regulatory factor</fullName>
    </recommendedName>
    <alternativeName>
        <fullName evidence="13">Transmembrane protein 66</fullName>
    </alternativeName>
</protein>
<keyword evidence="5" id="KW-0109">Calcium transport</keyword>
<feature type="compositionally biased region" description="Polar residues" evidence="14">
    <location>
        <begin position="340"/>
        <end position="351"/>
    </location>
</feature>
<evidence type="ECO:0000256" key="6">
    <source>
        <dbReference type="ARBA" id="ARBA00022692"/>
    </source>
</evidence>
<feature type="compositionally biased region" description="Gly residues" evidence="14">
    <location>
        <begin position="212"/>
        <end position="225"/>
    </location>
</feature>
<keyword evidence="18" id="KW-1185">Reference proteome</keyword>
<evidence type="ECO:0000256" key="16">
    <source>
        <dbReference type="SAM" id="SignalP"/>
    </source>
</evidence>
<dbReference type="EMBL" id="MU863882">
    <property type="protein sequence ID" value="KAK4204369.1"/>
    <property type="molecule type" value="Genomic_DNA"/>
</dbReference>
<evidence type="ECO:0000256" key="4">
    <source>
        <dbReference type="ARBA" id="ARBA00022448"/>
    </source>
</evidence>
<evidence type="ECO:0000256" key="13">
    <source>
        <dbReference type="ARBA" id="ARBA00031116"/>
    </source>
</evidence>
<evidence type="ECO:0000256" key="12">
    <source>
        <dbReference type="ARBA" id="ARBA00023136"/>
    </source>
</evidence>
<evidence type="ECO:0000256" key="8">
    <source>
        <dbReference type="ARBA" id="ARBA00022824"/>
    </source>
</evidence>
<evidence type="ECO:0000256" key="3">
    <source>
        <dbReference type="ARBA" id="ARBA00016584"/>
    </source>
</evidence>